<evidence type="ECO:0000313" key="2">
    <source>
        <dbReference type="EMBL" id="CAI0497021.1"/>
    </source>
</evidence>
<dbReference type="Proteomes" id="UP001154282">
    <property type="component" value="Unassembled WGS sequence"/>
</dbReference>
<dbReference type="InterPro" id="IPR036047">
    <property type="entry name" value="F-box-like_dom_sf"/>
</dbReference>
<evidence type="ECO:0008006" key="4">
    <source>
        <dbReference type="Google" id="ProtNLM"/>
    </source>
</evidence>
<accession>A0AAV0Q471</accession>
<dbReference type="InterPro" id="IPR053197">
    <property type="entry name" value="F-box_SCFL_complex_component"/>
</dbReference>
<dbReference type="SUPFAM" id="SSF52047">
    <property type="entry name" value="RNI-like"/>
    <property type="match status" value="1"/>
</dbReference>
<dbReference type="PANTHER" id="PTHR34223:SF51">
    <property type="entry name" value="OS06G0556300 PROTEIN"/>
    <property type="match status" value="1"/>
</dbReference>
<dbReference type="Gene3D" id="3.80.10.10">
    <property type="entry name" value="Ribonuclease Inhibitor"/>
    <property type="match status" value="1"/>
</dbReference>
<dbReference type="EMBL" id="CAMGYJ010000009">
    <property type="protein sequence ID" value="CAI0497021.1"/>
    <property type="molecule type" value="Genomic_DNA"/>
</dbReference>
<gene>
    <name evidence="2" type="ORF">LITE_LOCUS41083</name>
</gene>
<dbReference type="PANTHER" id="PTHR34223">
    <property type="entry name" value="OS11G0201299 PROTEIN"/>
    <property type="match status" value="1"/>
</dbReference>
<reference evidence="2" key="1">
    <citation type="submission" date="2022-08" db="EMBL/GenBank/DDBJ databases">
        <authorList>
            <person name="Gutierrez-Valencia J."/>
        </authorList>
    </citation>
    <scope>NUCLEOTIDE SEQUENCE</scope>
</reference>
<evidence type="ECO:0000256" key="1">
    <source>
        <dbReference type="SAM" id="MobiDB-lite"/>
    </source>
</evidence>
<name>A0AAV0Q471_9ROSI</name>
<keyword evidence="3" id="KW-1185">Reference proteome</keyword>
<feature type="region of interest" description="Disordered" evidence="1">
    <location>
        <begin position="1"/>
        <end position="30"/>
    </location>
</feature>
<dbReference type="AlphaFoldDB" id="A0AAV0Q471"/>
<evidence type="ECO:0000313" key="3">
    <source>
        <dbReference type="Proteomes" id="UP001154282"/>
    </source>
</evidence>
<organism evidence="2 3">
    <name type="scientific">Linum tenue</name>
    <dbReference type="NCBI Taxonomy" id="586396"/>
    <lineage>
        <taxon>Eukaryota</taxon>
        <taxon>Viridiplantae</taxon>
        <taxon>Streptophyta</taxon>
        <taxon>Embryophyta</taxon>
        <taxon>Tracheophyta</taxon>
        <taxon>Spermatophyta</taxon>
        <taxon>Magnoliopsida</taxon>
        <taxon>eudicotyledons</taxon>
        <taxon>Gunneridae</taxon>
        <taxon>Pentapetalae</taxon>
        <taxon>rosids</taxon>
        <taxon>fabids</taxon>
        <taxon>Malpighiales</taxon>
        <taxon>Linaceae</taxon>
        <taxon>Linum</taxon>
    </lineage>
</organism>
<protein>
    <recommendedName>
        <fullName evidence="4">F-box domain-containing protein</fullName>
    </recommendedName>
</protein>
<dbReference type="SUPFAM" id="SSF81383">
    <property type="entry name" value="F-box domain"/>
    <property type="match status" value="1"/>
</dbReference>
<feature type="compositionally biased region" description="Basic and acidic residues" evidence="1">
    <location>
        <begin position="1"/>
        <end position="13"/>
    </location>
</feature>
<proteinExistence type="predicted"/>
<dbReference type="InterPro" id="IPR032675">
    <property type="entry name" value="LRR_dom_sf"/>
</dbReference>
<comment type="caution">
    <text evidence="2">The sequence shown here is derived from an EMBL/GenBank/DDBJ whole genome shotgun (WGS) entry which is preliminary data.</text>
</comment>
<sequence>MDSDERSGGELRKSVKIRRRGDEEETPTDRLTHLPGPIIYHILSLLETNFAVQTSVLSRDWNRAWKHVPVLNLQRNSFETAAKFNSFVSKVLSLRYNLKLDKVVYVGGDANLPNPGKGNKSVSVINYALSHGAQHLVVHRQSCKTVFRDFSSVFSEYCNGDNNNNNNNKHNNNLKTLDLKLVTLDAGFGACSGFPMLTTLNLTDCDLGNEGVLTLVNFPCLENLVVAECFPSDGPGRRMKIYGPHLLTLEVKHIGLCEFDIFAPKLEFLGLRQNVSSNGFIDTALPTLDRAYIELTTSDVSTMGKRRVGHYLNSLFQVLQSAKTLRINWSTLEVR</sequence>